<dbReference type="Proteomes" id="UP000037035">
    <property type="component" value="Unassembled WGS sequence"/>
</dbReference>
<feature type="region of interest" description="Disordered" evidence="1">
    <location>
        <begin position="281"/>
        <end position="300"/>
    </location>
</feature>
<keyword evidence="3" id="KW-1185">Reference proteome</keyword>
<evidence type="ECO:0000256" key="1">
    <source>
        <dbReference type="SAM" id="MobiDB-lite"/>
    </source>
</evidence>
<dbReference type="AlphaFoldDB" id="A0A0L6VSV4"/>
<accession>A0A0L6VSV4</accession>
<evidence type="ECO:0000313" key="3">
    <source>
        <dbReference type="Proteomes" id="UP000037035"/>
    </source>
</evidence>
<reference evidence="2 3" key="1">
    <citation type="submission" date="2015-08" db="EMBL/GenBank/DDBJ databases">
        <title>Next Generation Sequencing and Analysis of the Genome of Puccinia sorghi L Schw, the Causal Agent of Maize Common Rust.</title>
        <authorList>
            <person name="Rochi L."/>
            <person name="Burguener G."/>
            <person name="Darino M."/>
            <person name="Turjanski A."/>
            <person name="Kreff E."/>
            <person name="Dieguez M.J."/>
            <person name="Sacco F."/>
        </authorList>
    </citation>
    <scope>NUCLEOTIDE SEQUENCE [LARGE SCALE GENOMIC DNA]</scope>
    <source>
        <strain evidence="2 3">RO10H11247</strain>
    </source>
</reference>
<organism evidence="2 3">
    <name type="scientific">Puccinia sorghi</name>
    <dbReference type="NCBI Taxonomy" id="27349"/>
    <lineage>
        <taxon>Eukaryota</taxon>
        <taxon>Fungi</taxon>
        <taxon>Dikarya</taxon>
        <taxon>Basidiomycota</taxon>
        <taxon>Pucciniomycotina</taxon>
        <taxon>Pucciniomycetes</taxon>
        <taxon>Pucciniales</taxon>
        <taxon>Pucciniaceae</taxon>
        <taxon>Puccinia</taxon>
    </lineage>
</organism>
<proteinExistence type="predicted"/>
<protein>
    <submittedName>
        <fullName evidence="2">Uncharacterized protein</fullName>
    </submittedName>
</protein>
<comment type="caution">
    <text evidence="2">The sequence shown here is derived from an EMBL/GenBank/DDBJ whole genome shotgun (WGS) entry which is preliminary data.</text>
</comment>
<dbReference type="EMBL" id="LAVV01001244">
    <property type="protein sequence ID" value="KNZ63697.1"/>
    <property type="molecule type" value="Genomic_DNA"/>
</dbReference>
<gene>
    <name evidence="2" type="ORF">VP01_1111g8</name>
</gene>
<evidence type="ECO:0000313" key="2">
    <source>
        <dbReference type="EMBL" id="KNZ63697.1"/>
    </source>
</evidence>
<name>A0A0L6VSV4_9BASI</name>
<sequence length="681" mass="77316">MTYTHTLCMSCHSSANGPSTPPKKNGGTRTDYSLIIAASKKKKIPVYVLSMALLSLKTSTIEMWGISQCFSSSRNLHPLQYDAGILIHHHPMLYLEQTPATFRLVMNTYTPMQYVNVWLLLIIIHRWPLNSFIKQHLTGILDSWRIKKISAPHTPWLYGRAIKKSDLPCGELHSLCIPPFLILPFFFATRNRPHFSSIPIPPYLSLSLSRQSAPLFRSAWVSSIRITSLHLRLVFIVSSIASSNALCKSLKKIKTDLTTPHTHILIKTRSNFLQEAIYLHPPPSTPPSRSSKNQPRNGSSRPPISISVFFLEHAINLDPRDKTRYETRYAPWAKLRPLSRWLYFLNTCLPGCSSSRPSIPPLQPCSAHPSHSTFPSAQNKKPTCLLLLSPHPVHPAGRLDSFYLEDIFLLGALLFHHVSSKTKQKVSIGMPYNLTVQKQAVFLDDYNSHCLSHVNTSRLSPYYACWRTNPLRLSCHLTCTSAHMWQLNLIRVYHTKDNILTVLRTPPTVSSLECPPLIRRLAISSGSVHSGMSGHCDALCHTKKKKKINKLRSLPSTRCGLCTTQMTSWAMAYECFPSFVILWNQSSCLILPTTLDHIISKKKTAQPSHYTPPSHSLLFLPTAFRMLRSPFNVGKPFPLLAFFRILHFFFIFFFDDYILESGFNRGCRISMNPYCLRSVIN</sequence>
<dbReference type="VEuPathDB" id="FungiDB:VP01_1111g8"/>